<feature type="non-terminal residue" evidence="2">
    <location>
        <position position="278"/>
    </location>
</feature>
<feature type="compositionally biased region" description="Basic and acidic residues" evidence="1">
    <location>
        <begin position="1"/>
        <end position="10"/>
    </location>
</feature>
<feature type="region of interest" description="Disordered" evidence="1">
    <location>
        <begin position="1"/>
        <end position="26"/>
    </location>
</feature>
<feature type="compositionally biased region" description="Polar residues" evidence="1">
    <location>
        <begin position="115"/>
        <end position="142"/>
    </location>
</feature>
<comment type="caution">
    <text evidence="2">The sequence shown here is derived from an EMBL/GenBank/DDBJ whole genome shotgun (WGS) entry which is preliminary data.</text>
</comment>
<evidence type="ECO:0000256" key="1">
    <source>
        <dbReference type="SAM" id="MobiDB-lite"/>
    </source>
</evidence>
<dbReference type="EMBL" id="JBJQND010000017">
    <property type="protein sequence ID" value="KAL3842144.1"/>
    <property type="molecule type" value="Genomic_DNA"/>
</dbReference>
<dbReference type="Proteomes" id="UP001634394">
    <property type="component" value="Unassembled WGS sequence"/>
</dbReference>
<feature type="compositionally biased region" description="Basic and acidic residues" evidence="1">
    <location>
        <begin position="87"/>
        <end position="114"/>
    </location>
</feature>
<sequence length="278" mass="30273">MEKGVDDESLKTTFAVSDGSDTKMKTGIKTTNIETYGCQVLPSESDSFKITLKDASDAMMQNKSSFQQSSHESEESGNSDNPFADNRNSEDPSTKDKQLLQSKEGKEVATDESKSITQRMTENEKTYSQSNHQNETSDSQSKVKIMGDSDESKSSNGHSQPFQVCTISESSGNHDLSLISDGSGNRKETESVDIKERDSSVESDDKFDVTSANLGSDLPRIRPELGPATTGEGSRGISSKWTLWAPDDLGLNGSHTIDHRRRSDGHAYDCALQPPLSG</sequence>
<protein>
    <submittedName>
        <fullName evidence="2">Uncharacterized protein</fullName>
    </submittedName>
</protein>
<feature type="compositionally biased region" description="Basic and acidic residues" evidence="1">
    <location>
        <begin position="184"/>
        <end position="208"/>
    </location>
</feature>
<evidence type="ECO:0000313" key="3">
    <source>
        <dbReference type="Proteomes" id="UP001634394"/>
    </source>
</evidence>
<organism evidence="2 3">
    <name type="scientific">Sinanodonta woodiana</name>
    <name type="common">Chinese pond mussel</name>
    <name type="synonym">Anodonta woodiana</name>
    <dbReference type="NCBI Taxonomy" id="1069815"/>
    <lineage>
        <taxon>Eukaryota</taxon>
        <taxon>Metazoa</taxon>
        <taxon>Spiralia</taxon>
        <taxon>Lophotrochozoa</taxon>
        <taxon>Mollusca</taxon>
        <taxon>Bivalvia</taxon>
        <taxon>Autobranchia</taxon>
        <taxon>Heteroconchia</taxon>
        <taxon>Palaeoheterodonta</taxon>
        <taxon>Unionida</taxon>
        <taxon>Unionoidea</taxon>
        <taxon>Unionidae</taxon>
        <taxon>Unioninae</taxon>
        <taxon>Sinanodonta</taxon>
    </lineage>
</organism>
<dbReference type="AlphaFoldDB" id="A0ABD3TYB0"/>
<evidence type="ECO:0000313" key="2">
    <source>
        <dbReference type="EMBL" id="KAL3842144.1"/>
    </source>
</evidence>
<proteinExistence type="predicted"/>
<accession>A0ABD3TYB0</accession>
<keyword evidence="3" id="KW-1185">Reference proteome</keyword>
<name>A0ABD3TYB0_SINWO</name>
<feature type="compositionally biased region" description="Polar residues" evidence="1">
    <location>
        <begin position="154"/>
        <end position="174"/>
    </location>
</feature>
<reference evidence="2 3" key="1">
    <citation type="submission" date="2024-11" db="EMBL/GenBank/DDBJ databases">
        <title>Chromosome-level genome assembly of the freshwater bivalve Anodonta woodiana.</title>
        <authorList>
            <person name="Chen X."/>
        </authorList>
    </citation>
    <scope>NUCLEOTIDE SEQUENCE [LARGE SCALE GENOMIC DNA]</scope>
    <source>
        <strain evidence="2">MN2024</strain>
        <tissue evidence="2">Gills</tissue>
    </source>
</reference>
<feature type="region of interest" description="Disordered" evidence="1">
    <location>
        <begin position="59"/>
        <end position="237"/>
    </location>
</feature>
<gene>
    <name evidence="2" type="ORF">ACJMK2_020190</name>
</gene>